<dbReference type="Proteomes" id="UP000196365">
    <property type="component" value="Unassembled WGS sequence"/>
</dbReference>
<protein>
    <submittedName>
        <fullName evidence="3">Poly-gamma-glutamate synthesis protein (Capsule biosynthesis protein)</fullName>
    </submittedName>
</protein>
<proteinExistence type="inferred from homology"/>
<sequence length="429" mass="49289">MIFAIGMIYFERKNMIRNKGGFMLWFKNFNKKRIGVLILISFLIFVGIGCNTDKIPSESQQVQSISQEQKSPRIEKVTIAAVGDIMVHSPQFRSAYIGGKQKYDFYPVFQPIEKYIQQADIAIANLETTFAGAQEGYSGYPMFNSPQQLGRALKQTGFDVITTANNHCLDRRTDGLKSTLNFLDSYGLDHTGTARNQEERNKILIKKINNINIAFLAYTYGTNGIPVPEEEPYLVNLAKKEQIALDIQKAKQQKADMIVVSMHFGNEYQREESQEQKEWVDFLLKQGVDVILGSHPHVLQRMEIRKVHTIDGKDKDAFLIYSLGNFLSNQRDRYKDSGVILQISFEKNFDTGKTSLQKVEYIPTWVDKSNVNGKIYYHILAVEQAISQYQLGENEMLSEPDYELLQRTWKDTTELLQQDNEKMVIKTLK</sequence>
<dbReference type="PANTHER" id="PTHR33393">
    <property type="entry name" value="POLYGLUTAMINE SYNTHESIS ACCESSORY PROTEIN RV0574C-RELATED"/>
    <property type="match status" value="1"/>
</dbReference>
<dbReference type="EMBL" id="FUWV01000003">
    <property type="protein sequence ID" value="SJZ49520.1"/>
    <property type="molecule type" value="Genomic_DNA"/>
</dbReference>
<dbReference type="InterPro" id="IPR019079">
    <property type="entry name" value="Capsule_synth_CapA"/>
</dbReference>
<gene>
    <name evidence="3" type="ORF">SAMN02745973_00827</name>
</gene>
<dbReference type="SMART" id="SM00854">
    <property type="entry name" value="PGA_cap"/>
    <property type="match status" value="1"/>
</dbReference>
<evidence type="ECO:0000256" key="1">
    <source>
        <dbReference type="ARBA" id="ARBA00005662"/>
    </source>
</evidence>
<reference evidence="3 4" key="1">
    <citation type="submission" date="2017-02" db="EMBL/GenBank/DDBJ databases">
        <authorList>
            <person name="Peterson S.W."/>
        </authorList>
    </citation>
    <scope>NUCLEOTIDE SEQUENCE [LARGE SCALE GENOMIC DNA]</scope>
    <source>
        <strain evidence="3 4">DSM 15102</strain>
    </source>
</reference>
<dbReference type="CDD" id="cd07381">
    <property type="entry name" value="MPP_CapA"/>
    <property type="match status" value="1"/>
</dbReference>
<evidence type="ECO:0000259" key="2">
    <source>
        <dbReference type="SMART" id="SM00854"/>
    </source>
</evidence>
<evidence type="ECO:0000313" key="3">
    <source>
        <dbReference type="EMBL" id="SJZ49520.1"/>
    </source>
</evidence>
<organism evidence="3 4">
    <name type="scientific">Garciella nitratireducens DSM 15102</name>
    <dbReference type="NCBI Taxonomy" id="1121911"/>
    <lineage>
        <taxon>Bacteria</taxon>
        <taxon>Bacillati</taxon>
        <taxon>Bacillota</taxon>
        <taxon>Clostridia</taxon>
        <taxon>Eubacteriales</taxon>
        <taxon>Eubacteriaceae</taxon>
        <taxon>Garciella</taxon>
    </lineage>
</organism>
<dbReference type="PANTHER" id="PTHR33393:SF12">
    <property type="entry name" value="CAPSULE BIOSYNTHESIS PROTEIN CAPA"/>
    <property type="match status" value="1"/>
</dbReference>
<dbReference type="SUPFAM" id="SSF56300">
    <property type="entry name" value="Metallo-dependent phosphatases"/>
    <property type="match status" value="1"/>
</dbReference>
<evidence type="ECO:0000313" key="4">
    <source>
        <dbReference type="Proteomes" id="UP000196365"/>
    </source>
</evidence>
<dbReference type="Gene3D" id="3.60.21.10">
    <property type="match status" value="1"/>
</dbReference>
<feature type="domain" description="Capsule synthesis protein CapA" evidence="2">
    <location>
        <begin position="78"/>
        <end position="330"/>
    </location>
</feature>
<dbReference type="InterPro" id="IPR052169">
    <property type="entry name" value="CW_Biosynth-Accessory"/>
</dbReference>
<comment type="similarity">
    <text evidence="1">Belongs to the CapA family.</text>
</comment>
<name>A0A1T4L4T4_9FIRM</name>
<dbReference type="Pfam" id="PF09587">
    <property type="entry name" value="PGA_cap"/>
    <property type="match status" value="1"/>
</dbReference>
<keyword evidence="4" id="KW-1185">Reference proteome</keyword>
<dbReference type="AlphaFoldDB" id="A0A1T4L4T4"/>
<accession>A0A1T4L4T4</accession>
<dbReference type="InterPro" id="IPR029052">
    <property type="entry name" value="Metallo-depent_PP-like"/>
</dbReference>